<dbReference type="EMBL" id="GGEC01035738">
    <property type="protein sequence ID" value="MBX16222.1"/>
    <property type="molecule type" value="Transcribed_RNA"/>
</dbReference>
<evidence type="ECO:0000313" key="1">
    <source>
        <dbReference type="EMBL" id="MBX16222.1"/>
    </source>
</evidence>
<protein>
    <submittedName>
        <fullName evidence="1">Uncharacterized protein</fullName>
    </submittedName>
</protein>
<dbReference type="GO" id="GO:0010960">
    <property type="term" value="P:magnesium ion homeostasis"/>
    <property type="evidence" value="ECO:0007669"/>
    <property type="project" value="InterPro"/>
</dbReference>
<sequence>MTPISEIFSIDINAKLDRGLMSLILEKGHSRVPVYYEQPTNIIGLVLVSWWL</sequence>
<dbReference type="GO" id="GO:0005737">
    <property type="term" value="C:cytoplasm"/>
    <property type="evidence" value="ECO:0007669"/>
    <property type="project" value="TreeGrafter"/>
</dbReference>
<dbReference type="AlphaFoldDB" id="A0A2P2LE30"/>
<name>A0A2P2LE30_RHIMU</name>
<dbReference type="PANTHER" id="PTHR12064">
    <property type="entry name" value="METAL TRANSPORTER CNNM"/>
    <property type="match status" value="1"/>
</dbReference>
<accession>A0A2P2LE30</accession>
<dbReference type="PANTHER" id="PTHR12064:SF59">
    <property type="entry name" value="CNNM TRANSMEMBRANE DOMAIN-CONTAINING PROTEIN"/>
    <property type="match status" value="1"/>
</dbReference>
<reference evidence="1" key="1">
    <citation type="submission" date="2018-02" db="EMBL/GenBank/DDBJ databases">
        <title>Rhizophora mucronata_Transcriptome.</title>
        <authorList>
            <person name="Meera S.P."/>
            <person name="Sreeshan A."/>
            <person name="Augustine A."/>
        </authorList>
    </citation>
    <scope>NUCLEOTIDE SEQUENCE</scope>
    <source>
        <tissue evidence="1">Leaf</tissue>
    </source>
</reference>
<dbReference type="Gene3D" id="3.10.580.10">
    <property type="entry name" value="CBS-domain"/>
    <property type="match status" value="1"/>
</dbReference>
<dbReference type="GO" id="GO:0030026">
    <property type="term" value="P:intracellular manganese ion homeostasis"/>
    <property type="evidence" value="ECO:0007669"/>
    <property type="project" value="TreeGrafter"/>
</dbReference>
<proteinExistence type="predicted"/>
<dbReference type="InterPro" id="IPR045095">
    <property type="entry name" value="ACDP"/>
</dbReference>
<dbReference type="InterPro" id="IPR046342">
    <property type="entry name" value="CBS_dom_sf"/>
</dbReference>
<organism evidence="1">
    <name type="scientific">Rhizophora mucronata</name>
    <name type="common">Asiatic mangrove</name>
    <dbReference type="NCBI Taxonomy" id="61149"/>
    <lineage>
        <taxon>Eukaryota</taxon>
        <taxon>Viridiplantae</taxon>
        <taxon>Streptophyta</taxon>
        <taxon>Embryophyta</taxon>
        <taxon>Tracheophyta</taxon>
        <taxon>Spermatophyta</taxon>
        <taxon>Magnoliopsida</taxon>
        <taxon>eudicotyledons</taxon>
        <taxon>Gunneridae</taxon>
        <taxon>Pentapetalae</taxon>
        <taxon>rosids</taxon>
        <taxon>fabids</taxon>
        <taxon>Malpighiales</taxon>
        <taxon>Rhizophoraceae</taxon>
        <taxon>Rhizophora</taxon>
    </lineage>
</organism>